<evidence type="ECO:0000313" key="1">
    <source>
        <dbReference type="EMBL" id="RAH74703.1"/>
    </source>
</evidence>
<dbReference type="Proteomes" id="UP000249661">
    <property type="component" value="Unassembled WGS sequence"/>
</dbReference>
<organism evidence="1 2">
    <name type="scientific">Aspergillus aculeatinus CBS 121060</name>
    <dbReference type="NCBI Taxonomy" id="1448322"/>
    <lineage>
        <taxon>Eukaryota</taxon>
        <taxon>Fungi</taxon>
        <taxon>Dikarya</taxon>
        <taxon>Ascomycota</taxon>
        <taxon>Pezizomycotina</taxon>
        <taxon>Eurotiomycetes</taxon>
        <taxon>Eurotiomycetidae</taxon>
        <taxon>Eurotiales</taxon>
        <taxon>Aspergillaceae</taxon>
        <taxon>Aspergillus</taxon>
        <taxon>Aspergillus subgen. Circumdati</taxon>
    </lineage>
</organism>
<evidence type="ECO:0000313" key="2">
    <source>
        <dbReference type="Proteomes" id="UP000249661"/>
    </source>
</evidence>
<accession>A0ACD1HM73</accession>
<reference evidence="1" key="1">
    <citation type="submission" date="2018-02" db="EMBL/GenBank/DDBJ databases">
        <title>The genomes of Aspergillus section Nigri reveals drivers in fungal speciation.</title>
        <authorList>
            <consortium name="DOE Joint Genome Institute"/>
            <person name="Vesth T.C."/>
            <person name="Nybo J."/>
            <person name="Theobald S."/>
            <person name="Brandl J."/>
            <person name="Frisvad J.C."/>
            <person name="Nielsen K.F."/>
            <person name="Lyhne E.K."/>
            <person name="Kogle M.E."/>
            <person name="Kuo A."/>
            <person name="Riley R."/>
            <person name="Clum A."/>
            <person name="Nolan M."/>
            <person name="Lipzen A."/>
            <person name="Salamov A."/>
            <person name="Henrissat B."/>
            <person name="Wiebenga A."/>
            <person name="De vries R.P."/>
            <person name="Grigoriev I.V."/>
            <person name="Mortensen U.H."/>
            <person name="Andersen M.R."/>
            <person name="Baker S.E."/>
        </authorList>
    </citation>
    <scope>NUCLEOTIDE SEQUENCE</scope>
    <source>
        <strain evidence="1">CBS 121060</strain>
    </source>
</reference>
<keyword evidence="2" id="KW-1185">Reference proteome</keyword>
<proteinExistence type="predicted"/>
<gene>
    <name evidence="1" type="ORF">BO66DRAFT_467387</name>
</gene>
<name>A0ACD1HM73_9EURO</name>
<sequence length="100" mass="11482">MRCFTTALDACYQQCTISRKAFTQPSTAKSRQHERNYMTFHTLTPLVVWEAYPRCLLIDFLRKSYSADIAQIVEIAEILQPPPFPQNPRTTSRTTSPSPT</sequence>
<protein>
    <submittedName>
        <fullName evidence="1">Uncharacterized protein</fullName>
    </submittedName>
</protein>
<dbReference type="EMBL" id="KZ824934">
    <property type="protein sequence ID" value="RAH74703.1"/>
    <property type="molecule type" value="Genomic_DNA"/>
</dbReference>